<reference evidence="2 3" key="1">
    <citation type="submission" date="2020-07" db="EMBL/GenBank/DDBJ databases">
        <title>Comparative genomics of pyrophilous fungi reveals a link between fire events and developmental genes.</title>
        <authorList>
            <consortium name="DOE Joint Genome Institute"/>
            <person name="Steindorff A.S."/>
            <person name="Carver A."/>
            <person name="Calhoun S."/>
            <person name="Stillman K."/>
            <person name="Liu H."/>
            <person name="Lipzen A."/>
            <person name="Pangilinan J."/>
            <person name="Labutti K."/>
            <person name="Bruns T.D."/>
            <person name="Grigoriev I.V."/>
        </authorList>
    </citation>
    <scope>NUCLEOTIDE SEQUENCE [LARGE SCALE GENOMIC DNA]</scope>
    <source>
        <strain evidence="2 3">CBS 144469</strain>
    </source>
</reference>
<gene>
    <name evidence="2" type="ORF">DFP72DRAFT_818964</name>
</gene>
<dbReference type="OrthoDB" id="3266461at2759"/>
<dbReference type="AlphaFoldDB" id="A0A8H6HLX2"/>
<evidence type="ECO:0000256" key="1">
    <source>
        <dbReference type="SAM" id="MobiDB-lite"/>
    </source>
</evidence>
<dbReference type="EMBL" id="JACGCI010000063">
    <property type="protein sequence ID" value="KAF6749445.1"/>
    <property type="molecule type" value="Genomic_DNA"/>
</dbReference>
<proteinExistence type="predicted"/>
<accession>A0A8H6HLX2</accession>
<name>A0A8H6HLX2_9AGAR</name>
<evidence type="ECO:0000313" key="3">
    <source>
        <dbReference type="Proteomes" id="UP000521943"/>
    </source>
</evidence>
<feature type="region of interest" description="Disordered" evidence="1">
    <location>
        <begin position="49"/>
        <end position="131"/>
    </location>
</feature>
<comment type="caution">
    <text evidence="2">The sequence shown here is derived from an EMBL/GenBank/DDBJ whole genome shotgun (WGS) entry which is preliminary data.</text>
</comment>
<keyword evidence="3" id="KW-1185">Reference proteome</keyword>
<protein>
    <submittedName>
        <fullName evidence="2">Uncharacterized protein</fullName>
    </submittedName>
</protein>
<feature type="compositionally biased region" description="Basic residues" evidence="1">
    <location>
        <begin position="90"/>
        <end position="100"/>
    </location>
</feature>
<dbReference type="Proteomes" id="UP000521943">
    <property type="component" value="Unassembled WGS sequence"/>
</dbReference>
<evidence type="ECO:0000313" key="2">
    <source>
        <dbReference type="EMBL" id="KAF6749445.1"/>
    </source>
</evidence>
<organism evidence="2 3">
    <name type="scientific">Ephemerocybe angulata</name>
    <dbReference type="NCBI Taxonomy" id="980116"/>
    <lineage>
        <taxon>Eukaryota</taxon>
        <taxon>Fungi</taxon>
        <taxon>Dikarya</taxon>
        <taxon>Basidiomycota</taxon>
        <taxon>Agaricomycotina</taxon>
        <taxon>Agaricomycetes</taxon>
        <taxon>Agaricomycetidae</taxon>
        <taxon>Agaricales</taxon>
        <taxon>Agaricineae</taxon>
        <taxon>Psathyrellaceae</taxon>
        <taxon>Ephemerocybe</taxon>
    </lineage>
</organism>
<sequence length="481" mass="53771">MPPALSYGETVREGCLCPFLSGGECPAAKHPRGLLLIYTRAVDIVPELPKSAATPSPGGHSPSDEGADDYDSEARPGGKRKRGSAGGQNSHKRGGLKHKGNSVEEAEARSLQNRHNKRAEVHQSKTFSADIHAERTRPGWNGKAPDQDTQALAVKSWLDGTLEDKMVDFKLIPYTLRGSAHPTYLLDHEGRKFLVRTSQCEWLKDNADGFWEEIKTFLENILQFEESNEKREKDPRGPHVPCILGYYRPYSKSPVLAKYHTKFEKEAEALMNSPIFARLVTWASKLVEVHFPHVAKRYKVCGEWHRTHSKQGPPFGLFWNFCVNGMLLGQYRIHCQPHADSKNIVGVCLIIVYQIPASIQAPTFDHTKRSWLCIWEAGVCIELPPWVAVMYPSSLFYHFNVDIKDAKIITTNGPMPTPKDIAECQGRGSLVFFNQAAMFQSSETGYATLKAAEKAGKSRVRNFGEDINAALQMHAVYAPLT</sequence>